<dbReference type="GO" id="GO:0045047">
    <property type="term" value="P:protein targeting to ER"/>
    <property type="evidence" value="ECO:0007669"/>
    <property type="project" value="TreeGrafter"/>
</dbReference>
<evidence type="ECO:0000256" key="7">
    <source>
        <dbReference type="ARBA" id="ARBA00023136"/>
    </source>
</evidence>
<evidence type="ECO:0000256" key="4">
    <source>
        <dbReference type="ARBA" id="ARBA00022824"/>
    </source>
</evidence>
<organism evidence="11 12">
    <name type="scientific">Chytriomyces confervae</name>
    <dbReference type="NCBI Taxonomy" id="246404"/>
    <lineage>
        <taxon>Eukaryota</taxon>
        <taxon>Fungi</taxon>
        <taxon>Fungi incertae sedis</taxon>
        <taxon>Chytridiomycota</taxon>
        <taxon>Chytridiomycota incertae sedis</taxon>
        <taxon>Chytridiomycetes</taxon>
        <taxon>Chytridiales</taxon>
        <taxon>Chytriomycetaceae</taxon>
        <taxon>Chytriomyces</taxon>
    </lineage>
</organism>
<comment type="subcellular location">
    <subcellularLocation>
        <location evidence="1">Endoplasmic reticulum membrane</location>
        <topology evidence="1">Single-pass type II membrane protein</topology>
    </subcellularLocation>
</comment>
<proteinExistence type="inferred from homology"/>
<name>A0A507FPT4_9FUNG</name>
<evidence type="ECO:0000313" key="11">
    <source>
        <dbReference type="EMBL" id="TPX78294.1"/>
    </source>
</evidence>
<comment type="function">
    <text evidence="8">Essential component of the signal peptidase complex (SPC) which catalyzes the cleavage of N-terminal signal sequences from nascent proteins as they are translocated into the lumen of the endoplasmic reticulum. Essential for the SPC catalytic activity, possibly by stabilizing and positioning the active center of the complex close to the lumenal surface. Essential for viability.</text>
</comment>
<keyword evidence="5" id="KW-0735">Signal-anchor</keyword>
<reference evidence="11 12" key="1">
    <citation type="journal article" date="2019" name="Sci. Rep.">
        <title>Comparative genomics of chytrid fungi reveal insights into the obligate biotrophic and pathogenic lifestyle of Synchytrium endobioticum.</title>
        <authorList>
            <person name="van de Vossenberg B.T.L.H."/>
            <person name="Warris S."/>
            <person name="Nguyen H.D.T."/>
            <person name="van Gent-Pelzer M.P.E."/>
            <person name="Joly D.L."/>
            <person name="van de Geest H.C."/>
            <person name="Bonants P.J.M."/>
            <person name="Smith D.S."/>
            <person name="Levesque C.A."/>
            <person name="van der Lee T.A.J."/>
        </authorList>
    </citation>
    <scope>NUCLEOTIDE SEQUENCE [LARGE SCALE GENOMIC DNA]</scope>
    <source>
        <strain evidence="11 12">CBS 675.73</strain>
    </source>
</reference>
<evidence type="ECO:0000256" key="9">
    <source>
        <dbReference type="PIRNR" id="PIRNR016089"/>
    </source>
</evidence>
<dbReference type="PANTHER" id="PTHR12804:SF0">
    <property type="entry name" value="SIGNAL PEPTIDASE COMPLEX SUBUNIT 3"/>
    <property type="match status" value="1"/>
</dbReference>
<comment type="similarity">
    <text evidence="2 9">Belongs to the SPCS3 family.</text>
</comment>
<evidence type="ECO:0000256" key="10">
    <source>
        <dbReference type="SAM" id="Phobius"/>
    </source>
</evidence>
<keyword evidence="7 9" id="KW-0472">Membrane</keyword>
<feature type="transmembrane region" description="Helical" evidence="10">
    <location>
        <begin position="12"/>
        <end position="36"/>
    </location>
</feature>
<evidence type="ECO:0000313" key="12">
    <source>
        <dbReference type="Proteomes" id="UP000320333"/>
    </source>
</evidence>
<evidence type="ECO:0000256" key="6">
    <source>
        <dbReference type="ARBA" id="ARBA00022989"/>
    </source>
</evidence>
<evidence type="ECO:0000256" key="8">
    <source>
        <dbReference type="ARBA" id="ARBA00045670"/>
    </source>
</evidence>
<keyword evidence="12" id="KW-1185">Reference proteome</keyword>
<dbReference type="InterPro" id="IPR007653">
    <property type="entry name" value="SPC3"/>
</dbReference>
<gene>
    <name evidence="11" type="ORF">CcCBS67573_g00456</name>
</gene>
<dbReference type="GO" id="GO:0006465">
    <property type="term" value="P:signal peptide processing"/>
    <property type="evidence" value="ECO:0007669"/>
    <property type="project" value="UniProtKB-UniRule"/>
</dbReference>
<keyword evidence="6 10" id="KW-1133">Transmembrane helix</keyword>
<keyword evidence="4 9" id="KW-0256">Endoplasmic reticulum</keyword>
<dbReference type="STRING" id="246404.A0A507FPT4"/>
<evidence type="ECO:0000256" key="1">
    <source>
        <dbReference type="ARBA" id="ARBA00004648"/>
    </source>
</evidence>
<dbReference type="OrthoDB" id="10261524at2759"/>
<dbReference type="PANTHER" id="PTHR12804">
    <property type="entry name" value="MICROSOMAL SIGNAL PEPTIDASE 23 KD SUBUNIT SPC22/23"/>
    <property type="match status" value="1"/>
</dbReference>
<dbReference type="AlphaFoldDB" id="A0A507FPT4"/>
<dbReference type="EMBL" id="QEAP01000006">
    <property type="protein sequence ID" value="TPX78294.1"/>
    <property type="molecule type" value="Genomic_DNA"/>
</dbReference>
<evidence type="ECO:0000256" key="5">
    <source>
        <dbReference type="ARBA" id="ARBA00022968"/>
    </source>
</evidence>
<dbReference type="Pfam" id="PF04573">
    <property type="entry name" value="SPC22"/>
    <property type="match status" value="1"/>
</dbReference>
<protein>
    <recommendedName>
        <fullName evidence="9">Signal peptidase subunit 3</fullName>
    </recommendedName>
</protein>
<evidence type="ECO:0000256" key="2">
    <source>
        <dbReference type="ARBA" id="ARBA00009289"/>
    </source>
</evidence>
<sequence length="187" mass="20723">MSLSTALNRANAVASFFSSVFFAVLAVVAVTGPILLHSASTPDVKLAMAKASVKMGRIGHYYDSRQPTTEMATLHFDLKADLSPLFNWNTKQLFVFLVAEYSTPSHVTNQVTLWDDIITSKEDAVLSYRRKKAEYMFSDISKKISGIEANLTLHWDVMPYVGVLIHDQSAPTKIQLPVLEAKKSGKN</sequence>
<dbReference type="PIRSF" id="PIRSF016089">
    <property type="entry name" value="SPC22"/>
    <property type="match status" value="1"/>
</dbReference>
<keyword evidence="3 10" id="KW-0812">Transmembrane</keyword>
<dbReference type="GO" id="GO:0005787">
    <property type="term" value="C:signal peptidase complex"/>
    <property type="evidence" value="ECO:0007669"/>
    <property type="project" value="UniProtKB-UniRule"/>
</dbReference>
<evidence type="ECO:0000256" key="3">
    <source>
        <dbReference type="ARBA" id="ARBA00022692"/>
    </source>
</evidence>
<dbReference type="Proteomes" id="UP000320333">
    <property type="component" value="Unassembled WGS sequence"/>
</dbReference>
<comment type="caution">
    <text evidence="11">The sequence shown here is derived from an EMBL/GenBank/DDBJ whole genome shotgun (WGS) entry which is preliminary data.</text>
</comment>
<accession>A0A507FPT4</accession>